<feature type="compositionally biased region" description="Low complexity" evidence="1">
    <location>
        <begin position="98"/>
        <end position="110"/>
    </location>
</feature>
<keyword evidence="2" id="KW-0732">Signal</keyword>
<feature type="chain" id="PRO_5035301529" description="Membrane-bound lysozyme-inhibitor of c-type lysozyme" evidence="2">
    <location>
        <begin position="17"/>
        <end position="215"/>
    </location>
</feature>
<protein>
    <recommendedName>
        <fullName evidence="5">Membrane-bound lysozyme-inhibitor of c-type lysozyme</fullName>
    </recommendedName>
</protein>
<evidence type="ECO:0000256" key="2">
    <source>
        <dbReference type="SAM" id="SignalP"/>
    </source>
</evidence>
<evidence type="ECO:0008006" key="5">
    <source>
        <dbReference type="Google" id="ProtNLM"/>
    </source>
</evidence>
<name>A0A8J3H9S7_9RHOB</name>
<feature type="region of interest" description="Disordered" evidence="1">
    <location>
        <begin position="86"/>
        <end position="126"/>
    </location>
</feature>
<accession>A0A8J3H9S7</accession>
<feature type="signal peptide" evidence="2">
    <location>
        <begin position="1"/>
        <end position="16"/>
    </location>
</feature>
<dbReference type="EMBL" id="BNAP01000057">
    <property type="protein sequence ID" value="GHH05614.1"/>
    <property type="molecule type" value="Genomic_DNA"/>
</dbReference>
<evidence type="ECO:0000313" key="3">
    <source>
        <dbReference type="EMBL" id="GHH05614.1"/>
    </source>
</evidence>
<keyword evidence="4" id="KW-1185">Reference proteome</keyword>
<evidence type="ECO:0000256" key="1">
    <source>
        <dbReference type="SAM" id="MobiDB-lite"/>
    </source>
</evidence>
<dbReference type="Proteomes" id="UP000611500">
    <property type="component" value="Unassembled WGS sequence"/>
</dbReference>
<reference evidence="3" key="2">
    <citation type="submission" date="2020-09" db="EMBL/GenBank/DDBJ databases">
        <authorList>
            <person name="Sun Q."/>
            <person name="Zhou Y."/>
        </authorList>
    </citation>
    <scope>NUCLEOTIDE SEQUENCE</scope>
    <source>
        <strain evidence="3">CGMCC 1.7081</strain>
    </source>
</reference>
<dbReference type="AlphaFoldDB" id="A0A8J3H9S7"/>
<evidence type="ECO:0000313" key="4">
    <source>
        <dbReference type="Proteomes" id="UP000611500"/>
    </source>
</evidence>
<proteinExistence type="predicted"/>
<gene>
    <name evidence="3" type="ORF">GCM10010961_44530</name>
</gene>
<sequence length="215" mass="23250">MIAGALTLIMATAANAGNYPFEGTWDCDGSEVKLTSETYSFGQQPTLTISEVVEISDTARGVMFTDGYRIAFFDITSSSMQWHSPASGDTFDCKKTAEAAPETPAPQEQQIAQDAPPAPEEPREQNSALRYPFQGEWTCADSATGEALTDLSLTENDVNIAFMGTRISYEKVSPIGRNGTAFNVVLRDGQMGGIYELSGDHFLLNFSGLSLSCER</sequence>
<comment type="caution">
    <text evidence="3">The sequence shown here is derived from an EMBL/GenBank/DDBJ whole genome shotgun (WGS) entry which is preliminary data.</text>
</comment>
<reference evidence="3" key="1">
    <citation type="journal article" date="2014" name="Int. J. Syst. Evol. Microbiol.">
        <title>Complete genome sequence of Corynebacterium casei LMG S-19264T (=DSM 44701T), isolated from a smear-ripened cheese.</title>
        <authorList>
            <consortium name="US DOE Joint Genome Institute (JGI-PGF)"/>
            <person name="Walter F."/>
            <person name="Albersmeier A."/>
            <person name="Kalinowski J."/>
            <person name="Ruckert C."/>
        </authorList>
    </citation>
    <scope>NUCLEOTIDE SEQUENCE</scope>
    <source>
        <strain evidence="3">CGMCC 1.7081</strain>
    </source>
</reference>
<organism evidence="3 4">
    <name type="scientific">Pseudodonghicola xiamenensis</name>
    <dbReference type="NCBI Taxonomy" id="337702"/>
    <lineage>
        <taxon>Bacteria</taxon>
        <taxon>Pseudomonadati</taxon>
        <taxon>Pseudomonadota</taxon>
        <taxon>Alphaproteobacteria</taxon>
        <taxon>Rhodobacterales</taxon>
        <taxon>Paracoccaceae</taxon>
        <taxon>Pseudodonghicola</taxon>
    </lineage>
</organism>